<dbReference type="EMBL" id="JAPDRQ010000190">
    <property type="protein sequence ID" value="KAJ9652614.1"/>
    <property type="molecule type" value="Genomic_DNA"/>
</dbReference>
<keyword evidence="2" id="KW-1185">Reference proteome</keyword>
<sequence length="100" mass="9651">MADHSKSEGLTIGEESEGRSQTGAAAASTSSSSSADTSTNFGSQMNLGSGGSGSGSGSGSGGGPTGALDRADPKSASASGKVTSSEHEKPVGQEVDEERK</sequence>
<comment type="caution">
    <text evidence="1">The sequence shown here is derived from an EMBL/GenBank/DDBJ whole genome shotgun (WGS) entry which is preliminary data.</text>
</comment>
<evidence type="ECO:0000313" key="2">
    <source>
        <dbReference type="Proteomes" id="UP001172386"/>
    </source>
</evidence>
<dbReference type="Proteomes" id="UP001172386">
    <property type="component" value="Unassembled WGS sequence"/>
</dbReference>
<evidence type="ECO:0000313" key="1">
    <source>
        <dbReference type="EMBL" id="KAJ9652614.1"/>
    </source>
</evidence>
<organism evidence="1 2">
    <name type="scientific">Neophaeococcomyces mojaviensis</name>
    <dbReference type="NCBI Taxonomy" id="3383035"/>
    <lineage>
        <taxon>Eukaryota</taxon>
        <taxon>Fungi</taxon>
        <taxon>Dikarya</taxon>
        <taxon>Ascomycota</taxon>
        <taxon>Pezizomycotina</taxon>
        <taxon>Eurotiomycetes</taxon>
        <taxon>Chaetothyriomycetidae</taxon>
        <taxon>Chaetothyriales</taxon>
        <taxon>Chaetothyriales incertae sedis</taxon>
        <taxon>Neophaeococcomyces</taxon>
    </lineage>
</organism>
<name>A0ACC2ZY69_9EURO</name>
<accession>A0ACC2ZY69</accession>
<protein>
    <submittedName>
        <fullName evidence="1">Uncharacterized protein</fullName>
    </submittedName>
</protein>
<gene>
    <name evidence="1" type="ORF">H2198_008141</name>
</gene>
<reference evidence="1" key="1">
    <citation type="submission" date="2022-10" db="EMBL/GenBank/DDBJ databases">
        <title>Culturing micro-colonial fungi from biological soil crusts in the Mojave desert and describing Neophaeococcomyces mojavensis, and introducing the new genera and species Taxawa tesnikishii.</title>
        <authorList>
            <person name="Kurbessoian T."/>
            <person name="Stajich J.E."/>
        </authorList>
    </citation>
    <scope>NUCLEOTIDE SEQUENCE</scope>
    <source>
        <strain evidence="1">JES_112</strain>
    </source>
</reference>
<proteinExistence type="predicted"/>